<feature type="compositionally biased region" description="Polar residues" evidence="1">
    <location>
        <begin position="1"/>
        <end position="20"/>
    </location>
</feature>
<reference evidence="2" key="1">
    <citation type="submission" date="2019-12" db="EMBL/GenBank/DDBJ databases">
        <title>Genome sequencing and annotation of Brassica cretica.</title>
        <authorList>
            <person name="Studholme D.J."/>
            <person name="Sarris P.F."/>
        </authorList>
    </citation>
    <scope>NUCLEOTIDE SEQUENCE</scope>
    <source>
        <strain evidence="2">PFS-001/15</strain>
        <tissue evidence="2">Leaf</tissue>
    </source>
</reference>
<comment type="caution">
    <text evidence="2">The sequence shown here is derived from an EMBL/GenBank/DDBJ whole genome shotgun (WGS) entry which is preliminary data.</text>
</comment>
<proteinExistence type="predicted"/>
<organism evidence="2 3">
    <name type="scientific">Brassica cretica</name>
    <name type="common">Mustard</name>
    <dbReference type="NCBI Taxonomy" id="69181"/>
    <lineage>
        <taxon>Eukaryota</taxon>
        <taxon>Viridiplantae</taxon>
        <taxon>Streptophyta</taxon>
        <taxon>Embryophyta</taxon>
        <taxon>Tracheophyta</taxon>
        <taxon>Spermatophyta</taxon>
        <taxon>Magnoliopsida</taxon>
        <taxon>eudicotyledons</taxon>
        <taxon>Gunneridae</taxon>
        <taxon>Pentapetalae</taxon>
        <taxon>rosids</taxon>
        <taxon>malvids</taxon>
        <taxon>Brassicales</taxon>
        <taxon>Brassicaceae</taxon>
        <taxon>Brassiceae</taxon>
        <taxon>Brassica</taxon>
    </lineage>
</organism>
<dbReference type="EMBL" id="QGKW02000717">
    <property type="protein sequence ID" value="KAF2599272.1"/>
    <property type="molecule type" value="Genomic_DNA"/>
</dbReference>
<gene>
    <name evidence="2" type="ORF">F2Q68_00011618</name>
</gene>
<evidence type="ECO:0000313" key="3">
    <source>
        <dbReference type="Proteomes" id="UP000712281"/>
    </source>
</evidence>
<dbReference type="Proteomes" id="UP000712281">
    <property type="component" value="Unassembled WGS sequence"/>
</dbReference>
<evidence type="ECO:0000256" key="1">
    <source>
        <dbReference type="SAM" id="MobiDB-lite"/>
    </source>
</evidence>
<accession>A0A8S9KZ53</accession>
<feature type="region of interest" description="Disordered" evidence="1">
    <location>
        <begin position="1"/>
        <end position="21"/>
    </location>
</feature>
<name>A0A8S9KZ53_BRACR</name>
<feature type="compositionally biased region" description="Basic and acidic residues" evidence="1">
    <location>
        <begin position="112"/>
        <end position="122"/>
    </location>
</feature>
<feature type="compositionally biased region" description="Basic and acidic residues" evidence="1">
    <location>
        <begin position="167"/>
        <end position="179"/>
    </location>
</feature>
<dbReference type="AlphaFoldDB" id="A0A8S9KZ53"/>
<feature type="region of interest" description="Disordered" evidence="1">
    <location>
        <begin position="74"/>
        <end position="181"/>
    </location>
</feature>
<evidence type="ECO:0000313" key="2">
    <source>
        <dbReference type="EMBL" id="KAF2599272.1"/>
    </source>
</evidence>
<protein>
    <submittedName>
        <fullName evidence="2">Uncharacterized protein</fullName>
    </submittedName>
</protein>
<sequence length="345" mass="39156">MSTDNTDNVHTPLNRSSGTDLHTLAADVSAANAPANATPLEEFKKMFATYEKRLEEQHRFVRTLTKQVETLTARTRAIHPRGTNNVSGKRLDFATPLDRPGAAREQTSGKNPSEKSPVEKGNPESPPPTAKDSEDNEVEHVDLDPSDVSNDTDEDVDRHPRRTRSRSARESSPFDKPMTEEEEVLYWNEQEELAEKQTELTRNGRFGSITFWKHDGLEARRLGRKTFLQHEVFRKTSYQRNIILKTLEAGRESSRMGRKHDGIEARWKNPKLDKNPNFAHQNGSIKIFGIDRGTKIHQKSQNQTNRPRSSRGLVAWDQNVVSTVQQAECLQKLEVSPCMEALHTA</sequence>